<evidence type="ECO:0000313" key="1">
    <source>
        <dbReference type="EMBL" id="CAH2090402.1"/>
    </source>
</evidence>
<keyword evidence="2" id="KW-1185">Reference proteome</keyword>
<reference evidence="1" key="1">
    <citation type="submission" date="2022-03" db="EMBL/GenBank/DDBJ databases">
        <authorList>
            <person name="Tunstrom K."/>
        </authorList>
    </citation>
    <scope>NUCLEOTIDE SEQUENCE</scope>
</reference>
<organism evidence="1 2">
    <name type="scientific">Euphydryas editha</name>
    <name type="common">Edith's checkerspot</name>
    <dbReference type="NCBI Taxonomy" id="104508"/>
    <lineage>
        <taxon>Eukaryota</taxon>
        <taxon>Metazoa</taxon>
        <taxon>Ecdysozoa</taxon>
        <taxon>Arthropoda</taxon>
        <taxon>Hexapoda</taxon>
        <taxon>Insecta</taxon>
        <taxon>Pterygota</taxon>
        <taxon>Neoptera</taxon>
        <taxon>Endopterygota</taxon>
        <taxon>Lepidoptera</taxon>
        <taxon>Glossata</taxon>
        <taxon>Ditrysia</taxon>
        <taxon>Papilionoidea</taxon>
        <taxon>Nymphalidae</taxon>
        <taxon>Nymphalinae</taxon>
        <taxon>Euphydryas</taxon>
    </lineage>
</organism>
<protein>
    <recommendedName>
        <fullName evidence="3">Reverse transcriptase</fullName>
    </recommendedName>
</protein>
<accession>A0AAU9TVR0</accession>
<gene>
    <name evidence="1" type="ORF">EEDITHA_LOCUS6364</name>
</gene>
<comment type="caution">
    <text evidence="1">The sequence shown here is derived from an EMBL/GenBank/DDBJ whole genome shotgun (WGS) entry which is preliminary data.</text>
</comment>
<name>A0AAU9TVR0_EUPED</name>
<dbReference type="AlphaFoldDB" id="A0AAU9TVR0"/>
<evidence type="ECO:0008006" key="3">
    <source>
        <dbReference type="Google" id="ProtNLM"/>
    </source>
</evidence>
<evidence type="ECO:0000313" key="2">
    <source>
        <dbReference type="Proteomes" id="UP001153954"/>
    </source>
</evidence>
<sequence length="70" mass="8216">MQDVFKTLDWSGRGINGEYISHLYFADNIVIFAKTLEELGRLLHDLNEPSIRRTLQYELVNIYDVKDINT</sequence>
<dbReference type="Proteomes" id="UP001153954">
    <property type="component" value="Unassembled WGS sequence"/>
</dbReference>
<proteinExistence type="predicted"/>
<dbReference type="EMBL" id="CAKOGL010000009">
    <property type="protein sequence ID" value="CAH2090402.1"/>
    <property type="molecule type" value="Genomic_DNA"/>
</dbReference>